<dbReference type="EMBL" id="MF448340">
    <property type="protein sequence ID" value="ASU00332.1"/>
    <property type="molecule type" value="Genomic_DNA"/>
</dbReference>
<reference evidence="1 2" key="1">
    <citation type="submission" date="2017-07" db="EMBL/GenBank/DDBJ databases">
        <title>In vitro design and evaluation of phage cocktails against multidrug-resistant Aeromonas salmonicida.</title>
        <authorList>
            <person name="Chen L."/>
            <person name="Yuan S."/>
            <person name="Ma Y."/>
        </authorList>
    </citation>
    <scope>NUCLEOTIDE SEQUENCE [LARGE SCALE GENOMIC DNA]</scope>
</reference>
<organism evidence="1 2">
    <name type="scientific">Aeromonas phage AS-zj</name>
    <dbReference type="NCBI Taxonomy" id="2024208"/>
    <lineage>
        <taxon>Viruses</taxon>
        <taxon>Duplodnaviria</taxon>
        <taxon>Heunggongvirae</taxon>
        <taxon>Uroviricota</taxon>
        <taxon>Caudoviricetes</taxon>
        <taxon>Pantevenvirales</taxon>
        <taxon>Straboviridae</taxon>
        <taxon>Emmerichvirinae</taxon>
        <taxon>Ceceduovirus</taxon>
        <taxon>Ceceduovirus aszj</taxon>
    </lineage>
</organism>
<dbReference type="GeneID" id="55604587"/>
<accession>A0A223LFP4</accession>
<evidence type="ECO:0000313" key="1">
    <source>
        <dbReference type="EMBL" id="ASU00332.1"/>
    </source>
</evidence>
<proteinExistence type="predicted"/>
<dbReference type="RefSeq" id="YP_009834520.1">
    <property type="nucleotide sequence ID" value="NC_048673.1"/>
</dbReference>
<dbReference type="KEGG" id="vg:55604587"/>
<evidence type="ECO:0000313" key="2">
    <source>
        <dbReference type="Proteomes" id="UP000226092"/>
    </source>
</evidence>
<dbReference type="Proteomes" id="UP000226092">
    <property type="component" value="Segment"/>
</dbReference>
<protein>
    <submittedName>
        <fullName evidence="1">Uncharacterized protein</fullName>
    </submittedName>
</protein>
<name>A0A223LFP4_9CAUD</name>
<keyword evidence="2" id="KW-1185">Reference proteome</keyword>
<sequence>MKILFTDHQAELINRIKAYHDSRIALTISPESRAFRDMMEGQELCNSQCIALRNFFGRVIDYDACDNDIAADEMTKYMYGVMRDHVRNWLFEE</sequence>